<dbReference type="RefSeq" id="WP_170165312.1">
    <property type="nucleotide sequence ID" value="NZ_RKHG01000001.1"/>
</dbReference>
<accession>A0A3N1ZV62</accession>
<sequence length="158" mass="16600">MPTPRTVSPLALAIVRAAGSLPTAHASDANAPDGRAASATPWYPGLAGILGRERIVGPASIRLDEELLALFVHRCGCPPQRAEVAVGLLTTWVHGRALLGHSDLEPIPGRWLEEFVPEGYPLSSRAQMVDDPQRAELALLLDALFTGCGSTAAGPVHS</sequence>
<protein>
    <recommendedName>
        <fullName evidence="4">Tetracycline repressor-like protein</fullName>
    </recommendedName>
</protein>
<comment type="caution">
    <text evidence="2">The sequence shown here is derived from an EMBL/GenBank/DDBJ whole genome shotgun (WGS) entry which is preliminary data.</text>
</comment>
<dbReference type="SUPFAM" id="SSF48498">
    <property type="entry name" value="Tetracyclin repressor-like, C-terminal domain"/>
    <property type="match status" value="1"/>
</dbReference>
<feature type="chain" id="PRO_5018336998" description="Tetracycline repressor-like protein" evidence="1">
    <location>
        <begin position="27"/>
        <end position="158"/>
    </location>
</feature>
<name>A0A3N1ZV62_9ACTN</name>
<evidence type="ECO:0000313" key="3">
    <source>
        <dbReference type="Proteomes" id="UP000275749"/>
    </source>
</evidence>
<reference evidence="2 3" key="1">
    <citation type="submission" date="2018-11" db="EMBL/GenBank/DDBJ databases">
        <title>Sequencing the genomes of 1000 actinobacteria strains.</title>
        <authorList>
            <person name="Klenk H.-P."/>
        </authorList>
    </citation>
    <scope>NUCLEOTIDE SEQUENCE [LARGE SCALE GENOMIC DNA]</scope>
    <source>
        <strain evidence="2 3">DSM 10546</strain>
    </source>
</reference>
<evidence type="ECO:0000313" key="2">
    <source>
        <dbReference type="EMBL" id="ROR54729.1"/>
    </source>
</evidence>
<dbReference type="InterPro" id="IPR036271">
    <property type="entry name" value="Tet_transcr_reg_TetR-rel_C_sf"/>
</dbReference>
<dbReference type="Proteomes" id="UP000275749">
    <property type="component" value="Unassembled WGS sequence"/>
</dbReference>
<keyword evidence="1" id="KW-0732">Signal</keyword>
<proteinExistence type="predicted"/>
<evidence type="ECO:0000256" key="1">
    <source>
        <dbReference type="SAM" id="SignalP"/>
    </source>
</evidence>
<evidence type="ECO:0008006" key="4">
    <source>
        <dbReference type="Google" id="ProtNLM"/>
    </source>
</evidence>
<gene>
    <name evidence="2" type="ORF">EDD41_1958</name>
</gene>
<dbReference type="EMBL" id="RKHG01000001">
    <property type="protein sequence ID" value="ROR54729.1"/>
    <property type="molecule type" value="Genomic_DNA"/>
</dbReference>
<organism evidence="2 3">
    <name type="scientific">Luteococcus japonicus</name>
    <dbReference type="NCBI Taxonomy" id="33984"/>
    <lineage>
        <taxon>Bacteria</taxon>
        <taxon>Bacillati</taxon>
        <taxon>Actinomycetota</taxon>
        <taxon>Actinomycetes</taxon>
        <taxon>Propionibacteriales</taxon>
        <taxon>Propionibacteriaceae</taxon>
        <taxon>Luteococcus</taxon>
    </lineage>
</organism>
<dbReference type="AlphaFoldDB" id="A0A3N1ZV62"/>
<feature type="signal peptide" evidence="1">
    <location>
        <begin position="1"/>
        <end position="26"/>
    </location>
</feature>
<dbReference type="Gene3D" id="1.10.357.10">
    <property type="entry name" value="Tetracycline Repressor, domain 2"/>
    <property type="match status" value="1"/>
</dbReference>